<name>X1HQ42_9ZZZZ</name>
<reference evidence="1" key="1">
    <citation type="journal article" date="2014" name="Front. Microbiol.">
        <title>High frequency of phylogenetically diverse reductive dehalogenase-homologous genes in deep subseafloor sedimentary metagenomes.</title>
        <authorList>
            <person name="Kawai M."/>
            <person name="Futagami T."/>
            <person name="Toyoda A."/>
            <person name="Takaki Y."/>
            <person name="Nishi S."/>
            <person name="Hori S."/>
            <person name="Arai W."/>
            <person name="Tsubouchi T."/>
            <person name="Morono Y."/>
            <person name="Uchiyama I."/>
            <person name="Ito T."/>
            <person name="Fujiyama A."/>
            <person name="Inagaki F."/>
            <person name="Takami H."/>
        </authorList>
    </citation>
    <scope>NUCLEOTIDE SEQUENCE</scope>
    <source>
        <strain evidence="1">Expedition CK06-06</strain>
    </source>
</reference>
<feature type="non-terminal residue" evidence="1">
    <location>
        <position position="1"/>
    </location>
</feature>
<evidence type="ECO:0000313" key="1">
    <source>
        <dbReference type="EMBL" id="GAH71587.1"/>
    </source>
</evidence>
<proteinExistence type="predicted"/>
<dbReference type="EMBL" id="BARU01027203">
    <property type="protein sequence ID" value="GAH71587.1"/>
    <property type="molecule type" value="Genomic_DNA"/>
</dbReference>
<protein>
    <submittedName>
        <fullName evidence="1">Uncharacterized protein</fullName>
    </submittedName>
</protein>
<dbReference type="AlphaFoldDB" id="X1HQ42"/>
<accession>X1HQ42</accession>
<gene>
    <name evidence="1" type="ORF">S03H2_43585</name>
</gene>
<organism evidence="1">
    <name type="scientific">marine sediment metagenome</name>
    <dbReference type="NCBI Taxonomy" id="412755"/>
    <lineage>
        <taxon>unclassified sequences</taxon>
        <taxon>metagenomes</taxon>
        <taxon>ecological metagenomes</taxon>
    </lineage>
</organism>
<sequence>RAVSVPEKKADNIIKPNKAITSNINIIKLRGSSKK</sequence>
<comment type="caution">
    <text evidence="1">The sequence shown here is derived from an EMBL/GenBank/DDBJ whole genome shotgun (WGS) entry which is preliminary data.</text>
</comment>